<sequence>MSCQEIVELVTEYLDGVLDPETTARVEHHLELCPGCLNYVEQMRTTARILDASQPEPLDPVFRERLLDAFRKWR</sequence>
<evidence type="ECO:0000256" key="1">
    <source>
        <dbReference type="ARBA" id="ARBA00023015"/>
    </source>
</evidence>
<dbReference type="Pfam" id="PF13490">
    <property type="entry name" value="zf-HC2"/>
    <property type="match status" value="1"/>
</dbReference>
<evidence type="ECO:0000259" key="3">
    <source>
        <dbReference type="Pfam" id="PF13490"/>
    </source>
</evidence>
<evidence type="ECO:0000313" key="4">
    <source>
        <dbReference type="EMBL" id="NMN94006.1"/>
    </source>
</evidence>
<proteinExistence type="predicted"/>
<evidence type="ECO:0000313" key="5">
    <source>
        <dbReference type="Proteomes" id="UP000535543"/>
    </source>
</evidence>
<dbReference type="Proteomes" id="UP000535543">
    <property type="component" value="Unassembled WGS sequence"/>
</dbReference>
<dbReference type="InterPro" id="IPR041916">
    <property type="entry name" value="Anti_sigma_zinc_sf"/>
</dbReference>
<keyword evidence="2" id="KW-0804">Transcription</keyword>
<feature type="domain" description="Putative zinc-finger" evidence="3">
    <location>
        <begin position="3"/>
        <end position="36"/>
    </location>
</feature>
<reference evidence="4 5" key="2">
    <citation type="submission" date="2020-06" db="EMBL/GenBank/DDBJ databases">
        <title>Antribacter stalactiti gen. nov., sp. nov., a new member of the family Nacardiaceae isolated from a cave.</title>
        <authorList>
            <person name="Kim I.S."/>
        </authorList>
    </citation>
    <scope>NUCLEOTIDE SEQUENCE [LARGE SCALE GENOMIC DNA]</scope>
    <source>
        <strain evidence="4 5">YC2-7</strain>
    </source>
</reference>
<accession>A0A848K8N7</accession>
<gene>
    <name evidence="4" type="ORF">FGL95_03025</name>
</gene>
<organism evidence="4 5">
    <name type="scientific">Antrihabitans stalactiti</name>
    <dbReference type="NCBI Taxonomy" id="2584121"/>
    <lineage>
        <taxon>Bacteria</taxon>
        <taxon>Bacillati</taxon>
        <taxon>Actinomycetota</taxon>
        <taxon>Actinomycetes</taxon>
        <taxon>Mycobacteriales</taxon>
        <taxon>Nocardiaceae</taxon>
        <taxon>Antrihabitans</taxon>
    </lineage>
</organism>
<evidence type="ECO:0000256" key="2">
    <source>
        <dbReference type="ARBA" id="ARBA00023163"/>
    </source>
</evidence>
<reference evidence="4 5" key="1">
    <citation type="submission" date="2019-05" db="EMBL/GenBank/DDBJ databases">
        <authorList>
            <person name="Lee S.D."/>
        </authorList>
    </citation>
    <scope>NUCLEOTIDE SEQUENCE [LARGE SCALE GENOMIC DNA]</scope>
    <source>
        <strain evidence="4 5">YC2-7</strain>
    </source>
</reference>
<protein>
    <submittedName>
        <fullName evidence="4">Anti-sigma factor</fullName>
    </submittedName>
</protein>
<dbReference type="AlphaFoldDB" id="A0A848K8N7"/>
<name>A0A848K8N7_9NOCA</name>
<keyword evidence="1" id="KW-0805">Transcription regulation</keyword>
<comment type="caution">
    <text evidence="4">The sequence shown here is derived from an EMBL/GenBank/DDBJ whole genome shotgun (WGS) entry which is preliminary data.</text>
</comment>
<keyword evidence="5" id="KW-1185">Reference proteome</keyword>
<dbReference type="Gene3D" id="1.10.10.1320">
    <property type="entry name" value="Anti-sigma factor, zinc-finger domain"/>
    <property type="match status" value="1"/>
</dbReference>
<dbReference type="EMBL" id="VCQU01000001">
    <property type="protein sequence ID" value="NMN94006.1"/>
    <property type="molecule type" value="Genomic_DNA"/>
</dbReference>
<dbReference type="InterPro" id="IPR027383">
    <property type="entry name" value="Znf_put"/>
</dbReference>